<dbReference type="RefSeq" id="WP_344861525.1">
    <property type="nucleotide sequence ID" value="NZ_BAAAUT010000031.1"/>
</dbReference>
<protein>
    <submittedName>
        <fullName evidence="1">Uncharacterized protein</fullName>
    </submittedName>
</protein>
<evidence type="ECO:0000313" key="2">
    <source>
        <dbReference type="Proteomes" id="UP001500320"/>
    </source>
</evidence>
<dbReference type="Proteomes" id="UP001500320">
    <property type="component" value="Unassembled WGS sequence"/>
</dbReference>
<organism evidence="1 2">
    <name type="scientific">Planomonospora alba</name>
    <dbReference type="NCBI Taxonomy" id="161354"/>
    <lineage>
        <taxon>Bacteria</taxon>
        <taxon>Bacillati</taxon>
        <taxon>Actinomycetota</taxon>
        <taxon>Actinomycetes</taxon>
        <taxon>Streptosporangiales</taxon>
        <taxon>Streptosporangiaceae</taxon>
        <taxon>Planomonospora</taxon>
    </lineage>
</organism>
<keyword evidence="2" id="KW-1185">Reference proteome</keyword>
<name>A0ABP6NDG5_9ACTN</name>
<reference evidence="2" key="1">
    <citation type="journal article" date="2019" name="Int. J. Syst. Evol. Microbiol.">
        <title>The Global Catalogue of Microorganisms (GCM) 10K type strain sequencing project: providing services to taxonomists for standard genome sequencing and annotation.</title>
        <authorList>
            <consortium name="The Broad Institute Genomics Platform"/>
            <consortium name="The Broad Institute Genome Sequencing Center for Infectious Disease"/>
            <person name="Wu L."/>
            <person name="Ma J."/>
        </authorList>
    </citation>
    <scope>NUCLEOTIDE SEQUENCE [LARGE SCALE GENOMIC DNA]</scope>
    <source>
        <strain evidence="2">JCM 9373</strain>
    </source>
</reference>
<gene>
    <name evidence="1" type="ORF">GCM10010466_39130</name>
</gene>
<accession>A0ABP6NDG5</accession>
<dbReference type="EMBL" id="BAAAUT010000031">
    <property type="protein sequence ID" value="GAA3144204.1"/>
    <property type="molecule type" value="Genomic_DNA"/>
</dbReference>
<evidence type="ECO:0000313" key="1">
    <source>
        <dbReference type="EMBL" id="GAA3144204.1"/>
    </source>
</evidence>
<comment type="caution">
    <text evidence="1">The sequence shown here is derived from an EMBL/GenBank/DDBJ whole genome shotgun (WGS) entry which is preliminary data.</text>
</comment>
<sequence>MSGSTPGPDRVVVARHSVSFTDPELVKLGKTLAKKHGVPFGRFVEQMLAKALDYDLGAGTPARQEPLPLVGDRTHA</sequence>
<proteinExistence type="predicted"/>